<name>A0AAD7DUE2_9AGAR</name>
<dbReference type="EMBL" id="JARKIB010000575">
    <property type="protein sequence ID" value="KAJ7699176.1"/>
    <property type="molecule type" value="Genomic_DNA"/>
</dbReference>
<accession>A0AAD7DUE2</accession>
<gene>
    <name evidence="2" type="ORF">B0H16DRAFT_1484236</name>
</gene>
<proteinExistence type="predicted"/>
<dbReference type="Proteomes" id="UP001215598">
    <property type="component" value="Unassembled WGS sequence"/>
</dbReference>
<dbReference type="AlphaFoldDB" id="A0AAD7DUE2"/>
<sequence length="102" mass="11911">MAETFYRLTSCPISFLSFVFCLCTYFYTVYNPDYSEDADTPQLKKKKGSNQHLPTLLSDLLKPYIVHYWLILLTSVLTNFDIKKYGWKCINSYKELGLKGIC</sequence>
<comment type="caution">
    <text evidence="2">The sequence shown here is derived from an EMBL/GenBank/DDBJ whole genome shotgun (WGS) entry which is preliminary data.</text>
</comment>
<organism evidence="2 3">
    <name type="scientific">Mycena metata</name>
    <dbReference type="NCBI Taxonomy" id="1033252"/>
    <lineage>
        <taxon>Eukaryota</taxon>
        <taxon>Fungi</taxon>
        <taxon>Dikarya</taxon>
        <taxon>Basidiomycota</taxon>
        <taxon>Agaricomycotina</taxon>
        <taxon>Agaricomycetes</taxon>
        <taxon>Agaricomycetidae</taxon>
        <taxon>Agaricales</taxon>
        <taxon>Marasmiineae</taxon>
        <taxon>Mycenaceae</taxon>
        <taxon>Mycena</taxon>
    </lineage>
</organism>
<evidence type="ECO:0000256" key="1">
    <source>
        <dbReference type="SAM" id="Phobius"/>
    </source>
</evidence>
<feature type="transmembrane region" description="Helical" evidence="1">
    <location>
        <begin position="12"/>
        <end position="30"/>
    </location>
</feature>
<evidence type="ECO:0000313" key="3">
    <source>
        <dbReference type="Proteomes" id="UP001215598"/>
    </source>
</evidence>
<feature type="transmembrane region" description="Helical" evidence="1">
    <location>
        <begin position="64"/>
        <end position="82"/>
    </location>
</feature>
<keyword evidence="3" id="KW-1185">Reference proteome</keyword>
<keyword evidence="1" id="KW-0472">Membrane</keyword>
<keyword evidence="1" id="KW-1133">Transmembrane helix</keyword>
<reference evidence="2" key="1">
    <citation type="submission" date="2023-03" db="EMBL/GenBank/DDBJ databases">
        <title>Massive genome expansion in bonnet fungi (Mycena s.s.) driven by repeated elements and novel gene families across ecological guilds.</title>
        <authorList>
            <consortium name="Lawrence Berkeley National Laboratory"/>
            <person name="Harder C.B."/>
            <person name="Miyauchi S."/>
            <person name="Viragh M."/>
            <person name="Kuo A."/>
            <person name="Thoen E."/>
            <person name="Andreopoulos B."/>
            <person name="Lu D."/>
            <person name="Skrede I."/>
            <person name="Drula E."/>
            <person name="Henrissat B."/>
            <person name="Morin E."/>
            <person name="Kohler A."/>
            <person name="Barry K."/>
            <person name="LaButti K."/>
            <person name="Morin E."/>
            <person name="Salamov A."/>
            <person name="Lipzen A."/>
            <person name="Mereny Z."/>
            <person name="Hegedus B."/>
            <person name="Baldrian P."/>
            <person name="Stursova M."/>
            <person name="Weitz H."/>
            <person name="Taylor A."/>
            <person name="Grigoriev I.V."/>
            <person name="Nagy L.G."/>
            <person name="Martin F."/>
            <person name="Kauserud H."/>
        </authorList>
    </citation>
    <scope>NUCLEOTIDE SEQUENCE</scope>
    <source>
        <strain evidence="2">CBHHK182m</strain>
    </source>
</reference>
<evidence type="ECO:0000313" key="2">
    <source>
        <dbReference type="EMBL" id="KAJ7699176.1"/>
    </source>
</evidence>
<keyword evidence="1" id="KW-0812">Transmembrane</keyword>
<protein>
    <submittedName>
        <fullName evidence="2">Uncharacterized protein</fullName>
    </submittedName>
</protein>